<evidence type="ECO:0000256" key="1">
    <source>
        <dbReference type="SAM" id="MobiDB-lite"/>
    </source>
</evidence>
<reference evidence="3" key="1">
    <citation type="journal article" date="1998" name="Plant Mol. Biol.">
        <title>Gene expression induced by physical impedance in maize roots.</title>
        <authorList>
            <person name="Huang Y.F."/>
            <person name="Jordan W.R."/>
            <person name="Wing R.A."/>
            <person name="Morgan P.W."/>
        </authorList>
    </citation>
    <scope>NUCLEOTIDE SEQUENCE</scope>
    <source>
        <tissue evidence="3">Root tips</tissue>
    </source>
</reference>
<dbReference type="EMBL" id="AF001635">
    <property type="protein sequence ID" value="AAC31616.1"/>
    <property type="molecule type" value="mRNA"/>
</dbReference>
<dbReference type="InterPro" id="IPR045036">
    <property type="entry name" value="Spartin-like"/>
</dbReference>
<protein>
    <submittedName>
        <fullName evidence="3">Physical impedance induced protein</fullName>
    </submittedName>
</protein>
<name>O24557_MAIZE</name>
<dbReference type="AlphaFoldDB" id="O24557"/>
<dbReference type="PANTHER" id="PTHR21068:SF43">
    <property type="entry name" value="SPARTIN"/>
    <property type="match status" value="1"/>
</dbReference>
<dbReference type="Pfam" id="PF06911">
    <property type="entry name" value="Senescence"/>
    <property type="match status" value="1"/>
</dbReference>
<organism evidence="3">
    <name type="scientific">Zea mays</name>
    <name type="common">Maize</name>
    <dbReference type="NCBI Taxonomy" id="4577"/>
    <lineage>
        <taxon>Eukaryota</taxon>
        <taxon>Viridiplantae</taxon>
        <taxon>Streptophyta</taxon>
        <taxon>Embryophyta</taxon>
        <taxon>Tracheophyta</taxon>
        <taxon>Spermatophyta</taxon>
        <taxon>Magnoliopsida</taxon>
        <taxon>Liliopsida</taxon>
        <taxon>Poales</taxon>
        <taxon>Poaceae</taxon>
        <taxon>PACMAD clade</taxon>
        <taxon>Panicoideae</taxon>
        <taxon>Andropogonodae</taxon>
        <taxon>Andropogoneae</taxon>
        <taxon>Tripsacinae</taxon>
        <taxon>Zea</taxon>
    </lineage>
</organism>
<feature type="region of interest" description="Disordered" evidence="1">
    <location>
        <begin position="104"/>
        <end position="165"/>
    </location>
</feature>
<dbReference type="InterPro" id="IPR009686">
    <property type="entry name" value="Senescence/spartin_C"/>
</dbReference>
<feature type="domain" description="Senescence" evidence="2">
    <location>
        <begin position="1"/>
        <end position="76"/>
    </location>
</feature>
<feature type="compositionally biased region" description="Basic residues" evidence="1">
    <location>
        <begin position="109"/>
        <end position="126"/>
    </location>
</feature>
<proteinExistence type="evidence at transcript level"/>
<dbReference type="PANTHER" id="PTHR21068">
    <property type="entry name" value="SPARTIN"/>
    <property type="match status" value="1"/>
</dbReference>
<sequence length="210" mass="23157">MQPGDANAEVSPEMLRRIKRAKRVSQISEKVATGILSGVVKVTGYFTSSLANSKAGKKFFQHVAWRGSVLASLDGFGEDLATPVEGGRKERFVHVVNCDDRASISQVRRQSRRRNERRAGRRRARHRDGVGRVQDPAGLEPQERPQTHGAGHVHHQGQRCRASRDARQQQVARACRPRFVNSLLSRSVTTNDALAASSSSVGRWPVNSCG</sequence>
<dbReference type="PIR" id="T02928">
    <property type="entry name" value="T02928"/>
</dbReference>
<evidence type="ECO:0000313" key="3">
    <source>
        <dbReference type="EMBL" id="AAC31616.1"/>
    </source>
</evidence>
<evidence type="ECO:0000259" key="2">
    <source>
        <dbReference type="Pfam" id="PF06911"/>
    </source>
</evidence>
<gene>
    <name evidence="3" type="primary">IIG2</name>
</gene>
<accession>O24557</accession>